<dbReference type="AlphaFoldDB" id="A0A2T7CR58"/>
<keyword evidence="2" id="KW-0812">Transmembrane</keyword>
<feature type="transmembrane region" description="Helical" evidence="2">
    <location>
        <begin position="222"/>
        <end position="241"/>
    </location>
</feature>
<dbReference type="OrthoDB" id="666588at2759"/>
<protein>
    <submittedName>
        <fullName evidence="3">Uncharacterized protein</fullName>
    </submittedName>
</protein>
<organism evidence="3 4">
    <name type="scientific">Panicum hallii var. hallii</name>
    <dbReference type="NCBI Taxonomy" id="1504633"/>
    <lineage>
        <taxon>Eukaryota</taxon>
        <taxon>Viridiplantae</taxon>
        <taxon>Streptophyta</taxon>
        <taxon>Embryophyta</taxon>
        <taxon>Tracheophyta</taxon>
        <taxon>Spermatophyta</taxon>
        <taxon>Magnoliopsida</taxon>
        <taxon>Liliopsida</taxon>
        <taxon>Poales</taxon>
        <taxon>Poaceae</taxon>
        <taxon>PACMAD clade</taxon>
        <taxon>Panicoideae</taxon>
        <taxon>Panicodae</taxon>
        <taxon>Paniceae</taxon>
        <taxon>Panicinae</taxon>
        <taxon>Panicum</taxon>
        <taxon>Panicum sect. Panicum</taxon>
    </lineage>
</organism>
<dbReference type="Proteomes" id="UP000244336">
    <property type="component" value="Chromosome 8"/>
</dbReference>
<feature type="transmembrane region" description="Helical" evidence="2">
    <location>
        <begin position="293"/>
        <end position="313"/>
    </location>
</feature>
<feature type="compositionally biased region" description="Basic and acidic residues" evidence="1">
    <location>
        <begin position="1"/>
        <end position="13"/>
    </location>
</feature>
<accession>A0A2T7CR58</accession>
<dbReference type="STRING" id="1504633.A0A2T7CR58"/>
<keyword evidence="4" id="KW-1185">Reference proteome</keyword>
<dbReference type="Gramene" id="PUZ45801">
    <property type="protein sequence ID" value="PUZ45801"/>
    <property type="gene ID" value="GQ55_8G253900"/>
</dbReference>
<feature type="transmembrane region" description="Helical" evidence="2">
    <location>
        <begin position="319"/>
        <end position="338"/>
    </location>
</feature>
<name>A0A2T7CR58_9POAL</name>
<feature type="transmembrane region" description="Helical" evidence="2">
    <location>
        <begin position="253"/>
        <end position="272"/>
    </location>
</feature>
<feature type="transmembrane region" description="Helical" evidence="2">
    <location>
        <begin position="173"/>
        <end position="196"/>
    </location>
</feature>
<proteinExistence type="predicted"/>
<feature type="transmembrane region" description="Helical" evidence="2">
    <location>
        <begin position="399"/>
        <end position="419"/>
    </location>
</feature>
<evidence type="ECO:0000256" key="1">
    <source>
        <dbReference type="SAM" id="MobiDB-lite"/>
    </source>
</evidence>
<evidence type="ECO:0000313" key="4">
    <source>
        <dbReference type="Proteomes" id="UP000244336"/>
    </source>
</evidence>
<sequence length="434" mass="47537">MTDERHSMAEEGRAAAVGTNEAGLPAPLRTEKKAGAAPPPAPLPPRPTEKTPAQAEKGDNAPREPCRTARAQENMEFGAGIAAFGVSMMVAWYFLSPDGRGSHNLRYIIPMLLSFACFTSGLCLMLLSMNILELPESVVADVQDMASKCLSWLCSILPVVTLLSPLVLSGYKIYRYVGLTLLVIVTAPIALLRWYIGRKAEGGGIQAALSEHREQLEDAFKFISAISNSASAGLVALVVNYNVTGGSGCNKGAILAAIFFMFTTAVWGLLSMEIRAKVLEIKSTRLQGFIIQALWLAIIFMLLSLACAVFTEVFAIVEFWIFAAFTPWVFASAIYLFLENCIHQSRVPRDKTATVSLELEVQLNLKAERGSKSPCGHLWHHRYLWRFPPCHDKIESLKACIVLFTSAFMSGFALTLVTIRPNLTSTALLQPPRH</sequence>
<evidence type="ECO:0000256" key="2">
    <source>
        <dbReference type="SAM" id="Phobius"/>
    </source>
</evidence>
<reference evidence="3 4" key="1">
    <citation type="submission" date="2018-04" db="EMBL/GenBank/DDBJ databases">
        <title>WGS assembly of Panicum hallii var. hallii HAL2.</title>
        <authorList>
            <person name="Lovell J."/>
            <person name="Jenkins J."/>
            <person name="Lowry D."/>
            <person name="Mamidi S."/>
            <person name="Sreedasyam A."/>
            <person name="Weng X."/>
            <person name="Barry K."/>
            <person name="Bonette J."/>
            <person name="Campitelli B."/>
            <person name="Daum C."/>
            <person name="Gordon S."/>
            <person name="Gould B."/>
            <person name="Lipzen A."/>
            <person name="MacQueen A."/>
            <person name="Palacio-Mejia J."/>
            <person name="Plott C."/>
            <person name="Shakirov E."/>
            <person name="Shu S."/>
            <person name="Yoshinaga Y."/>
            <person name="Zane M."/>
            <person name="Rokhsar D."/>
            <person name="Grimwood J."/>
            <person name="Schmutz J."/>
            <person name="Juenger T."/>
        </authorList>
    </citation>
    <scope>NUCLEOTIDE SEQUENCE [LARGE SCALE GENOMIC DNA]</scope>
    <source>
        <strain evidence="4">cv. HAL2</strain>
    </source>
</reference>
<feature type="transmembrane region" description="Helical" evidence="2">
    <location>
        <begin position="77"/>
        <end position="95"/>
    </location>
</feature>
<evidence type="ECO:0000313" key="3">
    <source>
        <dbReference type="EMBL" id="PUZ45801.1"/>
    </source>
</evidence>
<keyword evidence="2" id="KW-0472">Membrane</keyword>
<feature type="region of interest" description="Disordered" evidence="1">
    <location>
        <begin position="1"/>
        <end position="64"/>
    </location>
</feature>
<gene>
    <name evidence="3" type="ORF">GQ55_8G253900</name>
</gene>
<keyword evidence="2" id="KW-1133">Transmembrane helix</keyword>
<feature type="transmembrane region" description="Helical" evidence="2">
    <location>
        <begin position="149"/>
        <end position="167"/>
    </location>
</feature>
<feature type="transmembrane region" description="Helical" evidence="2">
    <location>
        <begin position="107"/>
        <end position="128"/>
    </location>
</feature>
<dbReference type="EMBL" id="CM009756">
    <property type="protein sequence ID" value="PUZ45801.1"/>
    <property type="molecule type" value="Genomic_DNA"/>
</dbReference>
<feature type="compositionally biased region" description="Pro residues" evidence="1">
    <location>
        <begin position="37"/>
        <end position="46"/>
    </location>
</feature>